<feature type="transmembrane region" description="Helical" evidence="1">
    <location>
        <begin position="227"/>
        <end position="252"/>
    </location>
</feature>
<dbReference type="Proteomes" id="UP001193081">
    <property type="component" value="Unassembled WGS sequence"/>
</dbReference>
<keyword evidence="3" id="KW-1185">Reference proteome</keyword>
<gene>
    <name evidence="2" type="ORF">EYB53_003260</name>
</gene>
<comment type="caution">
    <text evidence="2">The sequence shown here is derived from an EMBL/GenBank/DDBJ whole genome shotgun (WGS) entry which is preliminary data.</text>
</comment>
<keyword evidence="1" id="KW-0472">Membrane</keyword>
<keyword evidence="1" id="KW-1133">Transmembrane helix</keyword>
<feature type="transmembrane region" description="Helical" evidence="1">
    <location>
        <begin position="60"/>
        <end position="89"/>
    </location>
</feature>
<feature type="transmembrane region" description="Helical" evidence="1">
    <location>
        <begin position="272"/>
        <end position="294"/>
    </location>
</feature>
<sequence length="314" mass="33548">MQQFLRLQQHITPILELLDEGLRLYRRHLTRFLLLVGMLALPLGAALFGMFLLADRVSEAVVVLMILGGTLLTLPLSFYIMGALSRAAVMAVAGEPVRLRAALAIKPRHLAGMGCYGTIFLIVASTMMSIASLACIFLAYLVVFVGIISAAALPLGGGAIEQATAGLLVIVVVLIFIASYVVSLVANGAVYSSTIYALQPFVQDQIGVRAAMQRSLDLVTYRLGQNLLMFFCASLVFGAAALATTLAIGVLVPLPTFFLLGEESAVAQAITAAAWVTGLAAAIPLLPIWMALFYQQRRIARRGEDLAARINRVA</sequence>
<dbReference type="RefSeq" id="WP_135476711.1">
    <property type="nucleotide sequence ID" value="NZ_SIJK02000004.1"/>
</dbReference>
<keyword evidence="1" id="KW-0812">Transmembrane</keyword>
<proteinExistence type="predicted"/>
<feature type="transmembrane region" description="Helical" evidence="1">
    <location>
        <begin position="163"/>
        <end position="182"/>
    </location>
</feature>
<protein>
    <recommendedName>
        <fullName evidence="4">Glycerophosphoryl diester phosphodiesterase membrane domain-containing protein</fullName>
    </recommendedName>
</protein>
<evidence type="ECO:0000313" key="3">
    <source>
        <dbReference type="Proteomes" id="UP001193081"/>
    </source>
</evidence>
<evidence type="ECO:0000256" key="1">
    <source>
        <dbReference type="SAM" id="Phobius"/>
    </source>
</evidence>
<evidence type="ECO:0008006" key="4">
    <source>
        <dbReference type="Google" id="ProtNLM"/>
    </source>
</evidence>
<accession>A0ABS4D5L2</accession>
<organism evidence="2 3">
    <name type="scientific">Candidatus Chloroploca mongolica</name>
    <dbReference type="NCBI Taxonomy" id="2528176"/>
    <lineage>
        <taxon>Bacteria</taxon>
        <taxon>Bacillati</taxon>
        <taxon>Chloroflexota</taxon>
        <taxon>Chloroflexia</taxon>
        <taxon>Chloroflexales</taxon>
        <taxon>Chloroflexineae</taxon>
        <taxon>Oscillochloridaceae</taxon>
        <taxon>Candidatus Chloroploca</taxon>
    </lineage>
</organism>
<feature type="transmembrane region" description="Helical" evidence="1">
    <location>
        <begin position="32"/>
        <end position="54"/>
    </location>
</feature>
<feature type="transmembrane region" description="Helical" evidence="1">
    <location>
        <begin position="137"/>
        <end position="156"/>
    </location>
</feature>
<dbReference type="EMBL" id="SIJK02000004">
    <property type="protein sequence ID" value="MBP1464722.1"/>
    <property type="molecule type" value="Genomic_DNA"/>
</dbReference>
<reference evidence="2 3" key="1">
    <citation type="submission" date="2021-03" db="EMBL/GenBank/DDBJ databases">
        <authorList>
            <person name="Grouzdev D.S."/>
        </authorList>
    </citation>
    <scope>NUCLEOTIDE SEQUENCE [LARGE SCALE GENOMIC DNA]</scope>
    <source>
        <strain evidence="2 3">M50-1</strain>
    </source>
</reference>
<evidence type="ECO:0000313" key="2">
    <source>
        <dbReference type="EMBL" id="MBP1464722.1"/>
    </source>
</evidence>
<name>A0ABS4D5L2_9CHLR</name>